<dbReference type="Pfam" id="PF00089">
    <property type="entry name" value="Trypsin"/>
    <property type="match status" value="1"/>
</dbReference>
<dbReference type="GO" id="GO:0006508">
    <property type="term" value="P:proteolysis"/>
    <property type="evidence" value="ECO:0007669"/>
    <property type="project" value="InterPro"/>
</dbReference>
<dbReference type="PANTHER" id="PTHR24256">
    <property type="entry name" value="TRYPTASE-RELATED"/>
    <property type="match status" value="1"/>
</dbReference>
<organism evidence="6 7">
    <name type="scientific">Panagrolaimus davidi</name>
    <dbReference type="NCBI Taxonomy" id="227884"/>
    <lineage>
        <taxon>Eukaryota</taxon>
        <taxon>Metazoa</taxon>
        <taxon>Ecdysozoa</taxon>
        <taxon>Nematoda</taxon>
        <taxon>Chromadorea</taxon>
        <taxon>Rhabditida</taxon>
        <taxon>Tylenchina</taxon>
        <taxon>Panagrolaimomorpha</taxon>
        <taxon>Panagrolaimoidea</taxon>
        <taxon>Panagrolaimidae</taxon>
        <taxon>Panagrolaimus</taxon>
    </lineage>
</organism>
<evidence type="ECO:0000256" key="4">
    <source>
        <dbReference type="SAM" id="Phobius"/>
    </source>
</evidence>
<accession>A0A914R5W5</accession>
<evidence type="ECO:0000259" key="5">
    <source>
        <dbReference type="PROSITE" id="PS50240"/>
    </source>
</evidence>
<dbReference type="PROSITE" id="PS00134">
    <property type="entry name" value="TRYPSIN_HIS"/>
    <property type="match status" value="1"/>
</dbReference>
<dbReference type="Gene3D" id="2.40.10.10">
    <property type="entry name" value="Trypsin-like serine proteases"/>
    <property type="match status" value="1"/>
</dbReference>
<dbReference type="Proteomes" id="UP000887578">
    <property type="component" value="Unplaced"/>
</dbReference>
<keyword evidence="1" id="KW-1015">Disulfide bond</keyword>
<feature type="domain" description="Peptidase S1" evidence="5">
    <location>
        <begin position="9"/>
        <end position="259"/>
    </location>
</feature>
<feature type="transmembrane region" description="Helical" evidence="4">
    <location>
        <begin position="314"/>
        <end position="331"/>
    </location>
</feature>
<dbReference type="InterPro" id="IPR001254">
    <property type="entry name" value="Trypsin_dom"/>
</dbReference>
<dbReference type="WBParaSite" id="PDA_v2.g6828.t1">
    <property type="protein sequence ID" value="PDA_v2.g6828.t1"/>
    <property type="gene ID" value="PDA_v2.g6828"/>
</dbReference>
<keyword evidence="6" id="KW-1185">Reference proteome</keyword>
<dbReference type="InterPro" id="IPR009003">
    <property type="entry name" value="Peptidase_S1_PA"/>
</dbReference>
<evidence type="ECO:0000256" key="3">
    <source>
        <dbReference type="SAM" id="MobiDB-lite"/>
    </source>
</evidence>
<keyword evidence="4" id="KW-0472">Membrane</keyword>
<name>A0A914R5W5_9BILA</name>
<evidence type="ECO:0000256" key="2">
    <source>
        <dbReference type="ARBA" id="ARBA00024195"/>
    </source>
</evidence>
<dbReference type="PRINTS" id="PR00722">
    <property type="entry name" value="CHYMOTRYPSIN"/>
</dbReference>
<dbReference type="InterPro" id="IPR043504">
    <property type="entry name" value="Peptidase_S1_PA_chymotrypsin"/>
</dbReference>
<feature type="compositionally biased region" description="Polar residues" evidence="3">
    <location>
        <begin position="286"/>
        <end position="298"/>
    </location>
</feature>
<proteinExistence type="inferred from homology"/>
<dbReference type="SMART" id="SM00020">
    <property type="entry name" value="Tryp_SPc"/>
    <property type="match status" value="1"/>
</dbReference>
<sequence>MLHVLMKIIIGGTPSPNGTFKFLPRLVLTKLNPFNVFLRWGCSSTIISKRHILTAAHCVMENPNPIKENEKLMKIIRQTFAFVRHSHVDKSLFPLNINEYAIATRIYFHPSYYKGHKSLNDIAIIEFPEDTVIETAPITLINDYQPKDGDKGVAAGYGRFRDKHGNLTSAKRLLNVTVPIFTQKSCKLKITKDAICTGNRNRMASKGDSGGPLMINQNETFYQIGIVSWGDGAERKTGPAHAIYTPLSTQCSWIEKVTKNQVKCQPLPKSTPIQLKQTTSFFPSSSRVTQKTINSTKNPHSEAQHGRKNNNCNIINVNIVFAFITIFIAVLY</sequence>
<dbReference type="InterPro" id="IPR051487">
    <property type="entry name" value="Ser/Thr_Proteases_Immune/Dev"/>
</dbReference>
<dbReference type="InterPro" id="IPR001314">
    <property type="entry name" value="Peptidase_S1A"/>
</dbReference>
<dbReference type="GO" id="GO:0004252">
    <property type="term" value="F:serine-type endopeptidase activity"/>
    <property type="evidence" value="ECO:0007669"/>
    <property type="project" value="InterPro"/>
</dbReference>
<comment type="similarity">
    <text evidence="2">Belongs to the peptidase S1 family. CLIP subfamily.</text>
</comment>
<dbReference type="SUPFAM" id="SSF50494">
    <property type="entry name" value="Trypsin-like serine proteases"/>
    <property type="match status" value="1"/>
</dbReference>
<evidence type="ECO:0000313" key="6">
    <source>
        <dbReference type="Proteomes" id="UP000887578"/>
    </source>
</evidence>
<dbReference type="AlphaFoldDB" id="A0A914R5W5"/>
<keyword evidence="4" id="KW-0812">Transmembrane</keyword>
<dbReference type="InterPro" id="IPR018114">
    <property type="entry name" value="TRYPSIN_HIS"/>
</dbReference>
<evidence type="ECO:0000313" key="7">
    <source>
        <dbReference type="WBParaSite" id="PDA_v2.g6828.t1"/>
    </source>
</evidence>
<dbReference type="CDD" id="cd00190">
    <property type="entry name" value="Tryp_SPc"/>
    <property type="match status" value="1"/>
</dbReference>
<protein>
    <submittedName>
        <fullName evidence="7">Peptidase S1 domain-containing protein</fullName>
    </submittedName>
</protein>
<evidence type="ECO:0000256" key="1">
    <source>
        <dbReference type="ARBA" id="ARBA00023157"/>
    </source>
</evidence>
<dbReference type="PROSITE" id="PS50240">
    <property type="entry name" value="TRYPSIN_DOM"/>
    <property type="match status" value="1"/>
</dbReference>
<keyword evidence="4" id="KW-1133">Transmembrane helix</keyword>
<reference evidence="7" key="1">
    <citation type="submission" date="2022-11" db="UniProtKB">
        <authorList>
            <consortium name="WormBaseParasite"/>
        </authorList>
    </citation>
    <scope>IDENTIFICATION</scope>
</reference>
<feature type="region of interest" description="Disordered" evidence="3">
    <location>
        <begin position="286"/>
        <end position="308"/>
    </location>
</feature>